<keyword evidence="2 5" id="KW-0812">Transmembrane</keyword>
<feature type="domain" description="G-protein coupled receptors family 1 profile" evidence="6">
    <location>
        <begin position="46"/>
        <end position="323"/>
    </location>
</feature>
<dbReference type="InterPro" id="IPR017452">
    <property type="entry name" value="GPCR_Rhodpsn_7TM"/>
</dbReference>
<name>A0A8J7NVA8_ATRSP</name>
<keyword evidence="4 5" id="KW-0472">Membrane</keyword>
<organism evidence="7 8">
    <name type="scientific">Atractosteus spatula</name>
    <name type="common">Alligator gar</name>
    <name type="synonym">Lepisosteus spatula</name>
    <dbReference type="NCBI Taxonomy" id="7917"/>
    <lineage>
        <taxon>Eukaryota</taxon>
        <taxon>Metazoa</taxon>
        <taxon>Chordata</taxon>
        <taxon>Craniata</taxon>
        <taxon>Vertebrata</taxon>
        <taxon>Euteleostomi</taxon>
        <taxon>Actinopterygii</taxon>
        <taxon>Neopterygii</taxon>
        <taxon>Holostei</taxon>
        <taxon>Semionotiformes</taxon>
        <taxon>Lepisosteidae</taxon>
        <taxon>Atractosteus</taxon>
    </lineage>
</organism>
<dbReference type="PRINTS" id="PR02001">
    <property type="entry name" value="GCR1CAMPR"/>
</dbReference>
<feature type="transmembrane region" description="Helical" evidence="5">
    <location>
        <begin position="269"/>
        <end position="292"/>
    </location>
</feature>
<feature type="transmembrane region" description="Helical" evidence="5">
    <location>
        <begin position="304"/>
        <end position="325"/>
    </location>
</feature>
<feature type="transmembrane region" description="Helical" evidence="5">
    <location>
        <begin position="109"/>
        <end position="130"/>
    </location>
</feature>
<protein>
    <submittedName>
        <fullName evidence="7">TM116 protein</fullName>
    </submittedName>
</protein>
<sequence>MQKHIFPNEGQYIDIVNLTALSHDWTGVYDAVRWIQLVMAILSIVGSGSIIAYAALQNLIRTPEVRPLFYLSVTDLLLGVSWLVGAVLYREPVSSQNAVCYNLQSVGQIFYVSSFFYTVNYTWVLYTGLLEKYHRNMNAFSPLYSDKAYRISRIATVLSSVAPLLLMAPVFGVGNACECYRNVSQPYKCLLMHTGEPEPASGSREASAPVCHVMHYYSIGVFLLAFLLALTGIVVLMVKARSLYKRFVNSSGFLGDQQWANISVLERRVVLYPAAFFLCWGPAVLLAILKLFNPSGRPELFVTLYILQALTSASQGLLNCFVYGWTQRLFRFMKKSTSRDADTQTPLLRAQKKSYAALVSTATGTSS</sequence>
<gene>
    <name evidence="7" type="primary">Tmem116_1</name>
    <name evidence="7" type="ORF">GTO95_0003744</name>
</gene>
<dbReference type="InterPro" id="IPR022343">
    <property type="entry name" value="GCR1-cAMP_receptor"/>
</dbReference>
<feature type="transmembrane region" description="Helical" evidence="5">
    <location>
        <begin position="151"/>
        <end position="171"/>
    </location>
</feature>
<comment type="subcellular location">
    <subcellularLocation>
        <location evidence="1">Membrane</location>
        <topology evidence="1">Multi-pass membrane protein</topology>
    </subcellularLocation>
</comment>
<evidence type="ECO:0000256" key="4">
    <source>
        <dbReference type="ARBA" id="ARBA00023136"/>
    </source>
</evidence>
<dbReference type="GO" id="GO:0007189">
    <property type="term" value="P:adenylate cyclase-activating G protein-coupled receptor signaling pathway"/>
    <property type="evidence" value="ECO:0007669"/>
    <property type="project" value="TreeGrafter"/>
</dbReference>
<accession>A0A8J7NVA8</accession>
<proteinExistence type="predicted"/>
<evidence type="ECO:0000256" key="3">
    <source>
        <dbReference type="ARBA" id="ARBA00022989"/>
    </source>
</evidence>
<dbReference type="EMBL" id="JAAWVO010043349">
    <property type="protein sequence ID" value="MBN3319183.1"/>
    <property type="molecule type" value="Genomic_DNA"/>
</dbReference>
<evidence type="ECO:0000256" key="1">
    <source>
        <dbReference type="ARBA" id="ARBA00004141"/>
    </source>
</evidence>
<dbReference type="Proteomes" id="UP000736164">
    <property type="component" value="Unassembled WGS sequence"/>
</dbReference>
<evidence type="ECO:0000256" key="2">
    <source>
        <dbReference type="ARBA" id="ARBA00022692"/>
    </source>
</evidence>
<feature type="transmembrane region" description="Helical" evidence="5">
    <location>
        <begin position="68"/>
        <end position="89"/>
    </location>
</feature>
<evidence type="ECO:0000313" key="7">
    <source>
        <dbReference type="EMBL" id="MBN3319183.1"/>
    </source>
</evidence>
<dbReference type="Gene3D" id="1.20.1070.10">
    <property type="entry name" value="Rhodopsin 7-helix transmembrane proteins"/>
    <property type="match status" value="1"/>
</dbReference>
<dbReference type="PANTHER" id="PTHR23112:SF0">
    <property type="entry name" value="TRANSMEMBRANE PROTEIN 116"/>
    <property type="match status" value="1"/>
</dbReference>
<dbReference type="GO" id="GO:0004930">
    <property type="term" value="F:G protein-coupled receptor activity"/>
    <property type="evidence" value="ECO:0007669"/>
    <property type="project" value="TreeGrafter"/>
</dbReference>
<dbReference type="PANTHER" id="PTHR23112">
    <property type="entry name" value="G PROTEIN-COUPLED RECEPTOR 157-RELATED"/>
    <property type="match status" value="1"/>
</dbReference>
<feature type="non-terminal residue" evidence="7">
    <location>
        <position position="367"/>
    </location>
</feature>
<evidence type="ECO:0000256" key="5">
    <source>
        <dbReference type="SAM" id="Phobius"/>
    </source>
</evidence>
<reference evidence="7" key="1">
    <citation type="journal article" date="2021" name="Cell">
        <title>Tracing the genetic footprints of vertebrate landing in non-teleost ray-finned fishes.</title>
        <authorList>
            <person name="Bi X."/>
            <person name="Wang K."/>
            <person name="Yang L."/>
            <person name="Pan H."/>
            <person name="Jiang H."/>
            <person name="Wei Q."/>
            <person name="Fang M."/>
            <person name="Yu H."/>
            <person name="Zhu C."/>
            <person name="Cai Y."/>
            <person name="He Y."/>
            <person name="Gan X."/>
            <person name="Zeng H."/>
            <person name="Yu D."/>
            <person name="Zhu Y."/>
            <person name="Jiang H."/>
            <person name="Qiu Q."/>
            <person name="Yang H."/>
            <person name="Zhang Y.E."/>
            <person name="Wang W."/>
            <person name="Zhu M."/>
            <person name="He S."/>
            <person name="Zhang G."/>
        </authorList>
    </citation>
    <scope>NUCLEOTIDE SEQUENCE</scope>
    <source>
        <strain evidence="7">Allg_001</strain>
    </source>
</reference>
<feature type="transmembrane region" description="Helical" evidence="5">
    <location>
        <begin position="34"/>
        <end position="56"/>
    </location>
</feature>
<evidence type="ECO:0000313" key="8">
    <source>
        <dbReference type="Proteomes" id="UP000736164"/>
    </source>
</evidence>
<dbReference type="GO" id="GO:0005886">
    <property type="term" value="C:plasma membrane"/>
    <property type="evidence" value="ECO:0007669"/>
    <property type="project" value="TreeGrafter"/>
</dbReference>
<dbReference type="AlphaFoldDB" id="A0A8J7NVA8"/>
<keyword evidence="8" id="KW-1185">Reference proteome</keyword>
<feature type="transmembrane region" description="Helical" evidence="5">
    <location>
        <begin position="216"/>
        <end position="238"/>
    </location>
</feature>
<comment type="caution">
    <text evidence="7">The sequence shown here is derived from an EMBL/GenBank/DDBJ whole genome shotgun (WGS) entry which is preliminary data.</text>
</comment>
<feature type="non-terminal residue" evidence="7">
    <location>
        <position position="1"/>
    </location>
</feature>
<dbReference type="PROSITE" id="PS50262">
    <property type="entry name" value="G_PROTEIN_RECEP_F1_2"/>
    <property type="match status" value="1"/>
</dbReference>
<dbReference type="SUPFAM" id="SSF81321">
    <property type="entry name" value="Family A G protein-coupled receptor-like"/>
    <property type="match status" value="1"/>
</dbReference>
<evidence type="ECO:0000259" key="6">
    <source>
        <dbReference type="PROSITE" id="PS50262"/>
    </source>
</evidence>
<keyword evidence="3 5" id="KW-1133">Transmembrane helix</keyword>